<dbReference type="InterPro" id="IPR002934">
    <property type="entry name" value="Polymerase_NTP_transf_dom"/>
</dbReference>
<name>A0A1F2WHN9_9ACTN</name>
<comment type="caution">
    <text evidence="2">The sequence shown here is derived from an EMBL/GenBank/DDBJ whole genome shotgun (WGS) entry which is preliminary data.</text>
</comment>
<dbReference type="InterPro" id="IPR005471">
    <property type="entry name" value="Tscrpt_reg_IclR_N"/>
</dbReference>
<feature type="domain" description="HTH arsR-type" evidence="1">
    <location>
        <begin position="5"/>
        <end position="87"/>
    </location>
</feature>
<dbReference type="Proteomes" id="UP000177876">
    <property type="component" value="Unassembled WGS sequence"/>
</dbReference>
<reference evidence="2 3" key="1">
    <citation type="journal article" date="2016" name="Nat. Commun.">
        <title>Thousands of microbial genomes shed light on interconnected biogeochemical processes in an aquifer system.</title>
        <authorList>
            <person name="Anantharaman K."/>
            <person name="Brown C.T."/>
            <person name="Hug L.A."/>
            <person name="Sharon I."/>
            <person name="Castelle C.J."/>
            <person name="Probst A.J."/>
            <person name="Thomas B.C."/>
            <person name="Singh A."/>
            <person name="Wilkins M.J."/>
            <person name="Karaoz U."/>
            <person name="Brodie E.L."/>
            <person name="Williams K.H."/>
            <person name="Hubbard S.S."/>
            <person name="Banfield J.F."/>
        </authorList>
    </citation>
    <scope>NUCLEOTIDE SEQUENCE [LARGE SCALE GENOMIC DNA]</scope>
</reference>
<dbReference type="InterPro" id="IPR036390">
    <property type="entry name" value="WH_DNA-bd_sf"/>
</dbReference>
<dbReference type="Gene3D" id="3.30.460.10">
    <property type="entry name" value="Beta Polymerase, domain 2"/>
    <property type="match status" value="1"/>
</dbReference>
<dbReference type="CDD" id="cd00090">
    <property type="entry name" value="HTH_ARSR"/>
    <property type="match status" value="1"/>
</dbReference>
<dbReference type="PANTHER" id="PTHR33933">
    <property type="entry name" value="NUCLEOTIDYLTRANSFERASE"/>
    <property type="match status" value="1"/>
</dbReference>
<dbReference type="InterPro" id="IPR036388">
    <property type="entry name" value="WH-like_DNA-bd_sf"/>
</dbReference>
<evidence type="ECO:0000259" key="1">
    <source>
        <dbReference type="SMART" id="SM00418"/>
    </source>
</evidence>
<evidence type="ECO:0000313" key="3">
    <source>
        <dbReference type="Proteomes" id="UP000177876"/>
    </source>
</evidence>
<dbReference type="SMART" id="SM00418">
    <property type="entry name" value="HTH_ARSR"/>
    <property type="match status" value="1"/>
</dbReference>
<dbReference type="Gene3D" id="1.10.10.10">
    <property type="entry name" value="Winged helix-like DNA-binding domain superfamily/Winged helix DNA-binding domain"/>
    <property type="match status" value="1"/>
</dbReference>
<proteinExistence type="predicted"/>
<dbReference type="AlphaFoldDB" id="A0A1F2WHN9"/>
<gene>
    <name evidence="2" type="ORF">A2Y75_03920</name>
</gene>
<dbReference type="PANTHER" id="PTHR33933:SF1">
    <property type="entry name" value="PROTEIN ADENYLYLTRANSFERASE MNTA-RELATED"/>
    <property type="match status" value="1"/>
</dbReference>
<dbReference type="SUPFAM" id="SSF81301">
    <property type="entry name" value="Nucleotidyltransferase"/>
    <property type="match status" value="1"/>
</dbReference>
<dbReference type="Pfam" id="PF09339">
    <property type="entry name" value="HTH_IclR"/>
    <property type="match status" value="1"/>
</dbReference>
<dbReference type="EMBL" id="MELK01000047">
    <property type="protein sequence ID" value="OFW56356.1"/>
    <property type="molecule type" value="Genomic_DNA"/>
</dbReference>
<dbReference type="InterPro" id="IPR001845">
    <property type="entry name" value="HTH_ArsR_DNA-bd_dom"/>
</dbReference>
<dbReference type="GO" id="GO:0003700">
    <property type="term" value="F:DNA-binding transcription factor activity"/>
    <property type="evidence" value="ECO:0007669"/>
    <property type="project" value="InterPro"/>
</dbReference>
<dbReference type="GO" id="GO:0016779">
    <property type="term" value="F:nucleotidyltransferase activity"/>
    <property type="evidence" value="ECO:0007669"/>
    <property type="project" value="InterPro"/>
</dbReference>
<accession>A0A1F2WHN9</accession>
<evidence type="ECO:0000313" key="2">
    <source>
        <dbReference type="EMBL" id="OFW56356.1"/>
    </source>
</evidence>
<sequence>MRFHETLEDILGSKIKIRILRLFYRTRGSYTGREIAKLVEFSQDATQRALNDLTRHGLLRRDYVGTSYNYYLNEDHMLVDKVVNKAFFAEQNSIREIARIFKEQLGEEFQEAVIFGSVAKKKERPDSDVDILVVIRNSTNLDAIEDQVNEAANLATAASGNPVMPIVIKSGEYEKKKRAKSKQGIWKEIFDRDKSITYTREDV</sequence>
<dbReference type="InterPro" id="IPR043519">
    <property type="entry name" value="NT_sf"/>
</dbReference>
<dbReference type="SUPFAM" id="SSF46785">
    <property type="entry name" value="Winged helix' DNA-binding domain"/>
    <property type="match status" value="1"/>
</dbReference>
<dbReference type="Pfam" id="PF01909">
    <property type="entry name" value="NTP_transf_2"/>
    <property type="match status" value="1"/>
</dbReference>
<dbReference type="InterPro" id="IPR011991">
    <property type="entry name" value="ArsR-like_HTH"/>
</dbReference>
<protein>
    <recommendedName>
        <fullName evidence="1">HTH arsR-type domain-containing protein</fullName>
    </recommendedName>
</protein>
<dbReference type="CDD" id="cd05403">
    <property type="entry name" value="NT_KNTase_like"/>
    <property type="match status" value="1"/>
</dbReference>
<organism evidence="2 3">
    <name type="scientific">Candidatus Solincola sediminis</name>
    <dbReference type="NCBI Taxonomy" id="1797199"/>
    <lineage>
        <taxon>Bacteria</taxon>
        <taxon>Bacillati</taxon>
        <taxon>Actinomycetota</taxon>
        <taxon>Candidatus Geothermincolia</taxon>
        <taxon>Candidatus Geothermincolales</taxon>
        <taxon>Candidatus Geothermincolaceae</taxon>
        <taxon>Candidatus Solincola</taxon>
    </lineage>
</organism>
<dbReference type="STRING" id="1797197.A2Y75_03920"/>
<dbReference type="InterPro" id="IPR052548">
    <property type="entry name" value="Type_VII_TA_antitoxin"/>
</dbReference>